<dbReference type="RefSeq" id="XP_037895821.1">
    <property type="nucleotide sequence ID" value="XM_038039893.1"/>
</dbReference>
<dbReference type="Pfam" id="PF16901">
    <property type="entry name" value="DAO_C"/>
    <property type="match status" value="1"/>
</dbReference>
<proteinExistence type="predicted"/>
<dbReference type="Pfam" id="PF13499">
    <property type="entry name" value="EF-hand_7"/>
    <property type="match status" value="1"/>
</dbReference>
<dbReference type="InterPro" id="IPR000447">
    <property type="entry name" value="G3P_DH_FAD-dep"/>
</dbReference>
<dbReference type="PANTHER" id="PTHR11985">
    <property type="entry name" value="GLYCEROL-3-PHOSPHATE DEHYDROGENASE"/>
    <property type="match status" value="1"/>
</dbReference>
<evidence type="ECO:0000256" key="3">
    <source>
        <dbReference type="ARBA" id="ARBA00022630"/>
    </source>
</evidence>
<feature type="domain" description="EF-hand" evidence="6">
    <location>
        <begin position="167"/>
        <end position="202"/>
    </location>
</feature>
<sequence length="238" mass="27336">MRANKTPTYNGDRYRSFAVAKMAPLTGKRCPVIGNRIHPDFPYIDAQIRYGVLEHVCNAVDMIAPRFRLSFPNVQETLPVVFDIIVEELKWSKHEKQFRPKLTKQFLALEMGQAVKRIVKDQVNVNLSSEEVKTYVKRFEIIDKDKKGYVSINHIRRALTSYGDGEICGEKLHEIFKEIDTNTTAQVALDEYLQMMSAIKTGEVSYARFARMAELEARKEEAAKFKRKITVDRSGGDL</sequence>
<evidence type="ECO:0000256" key="4">
    <source>
        <dbReference type="ARBA" id="ARBA00022827"/>
    </source>
</evidence>
<feature type="domain" description="EF-hand" evidence="6">
    <location>
        <begin position="130"/>
        <end position="165"/>
    </location>
</feature>
<accession>A0A9C5Z8B4</accession>
<comment type="pathway">
    <text evidence="1">Polyol metabolism; glycerol degradation.</text>
</comment>
<protein>
    <recommendedName>
        <fullName evidence="2">glycerol-3-phosphate dehydrogenase</fullName>
        <ecNumber evidence="2">1.1.5.3</ecNumber>
    </recommendedName>
</protein>
<evidence type="ECO:0000256" key="2">
    <source>
        <dbReference type="ARBA" id="ARBA00013029"/>
    </source>
</evidence>
<evidence type="ECO:0000256" key="5">
    <source>
        <dbReference type="ARBA" id="ARBA00023002"/>
    </source>
</evidence>
<keyword evidence="4" id="KW-0274">FAD</keyword>
<dbReference type="InterPro" id="IPR011992">
    <property type="entry name" value="EF-hand-dom_pair"/>
</dbReference>
<evidence type="ECO:0000313" key="7">
    <source>
        <dbReference type="Proteomes" id="UP000092443"/>
    </source>
</evidence>
<dbReference type="AlphaFoldDB" id="A0A9C5Z8B4"/>
<keyword evidence="5" id="KW-0560">Oxidoreductase</keyword>
<dbReference type="GO" id="GO:0006072">
    <property type="term" value="P:glycerol-3-phosphate metabolic process"/>
    <property type="evidence" value="ECO:0007669"/>
    <property type="project" value="InterPro"/>
</dbReference>
<evidence type="ECO:0000256" key="1">
    <source>
        <dbReference type="ARBA" id="ARBA00004745"/>
    </source>
</evidence>
<dbReference type="PANTHER" id="PTHR11985:SF15">
    <property type="entry name" value="GLYCEROL-3-PHOSPHATE DEHYDROGENASE, MITOCHONDRIAL"/>
    <property type="match status" value="1"/>
</dbReference>
<dbReference type="SMART" id="SM00054">
    <property type="entry name" value="EFh"/>
    <property type="match status" value="2"/>
</dbReference>
<dbReference type="InterPro" id="IPR031656">
    <property type="entry name" value="DAO_C"/>
</dbReference>
<gene>
    <name evidence="8" type="primary">LOC119641299</name>
</gene>
<dbReference type="Proteomes" id="UP000092443">
    <property type="component" value="Unplaced"/>
</dbReference>
<dbReference type="SUPFAM" id="SSF47473">
    <property type="entry name" value="EF-hand"/>
    <property type="match status" value="1"/>
</dbReference>
<organism evidence="7 8">
    <name type="scientific">Glossina fuscipes</name>
    <dbReference type="NCBI Taxonomy" id="7396"/>
    <lineage>
        <taxon>Eukaryota</taxon>
        <taxon>Metazoa</taxon>
        <taxon>Ecdysozoa</taxon>
        <taxon>Arthropoda</taxon>
        <taxon>Hexapoda</taxon>
        <taxon>Insecta</taxon>
        <taxon>Pterygota</taxon>
        <taxon>Neoptera</taxon>
        <taxon>Endopterygota</taxon>
        <taxon>Diptera</taxon>
        <taxon>Brachycera</taxon>
        <taxon>Muscomorpha</taxon>
        <taxon>Hippoboscoidea</taxon>
        <taxon>Glossinidae</taxon>
        <taxon>Glossina</taxon>
    </lineage>
</organism>
<reference evidence="8" key="1">
    <citation type="submission" date="2025-08" db="UniProtKB">
        <authorList>
            <consortium name="RefSeq"/>
        </authorList>
    </citation>
    <scope>IDENTIFICATION</scope>
    <source>
        <tissue evidence="8">Whole body pupa</tissue>
    </source>
</reference>
<dbReference type="GO" id="GO:0005509">
    <property type="term" value="F:calcium ion binding"/>
    <property type="evidence" value="ECO:0007669"/>
    <property type="project" value="InterPro"/>
</dbReference>
<dbReference type="Gene3D" id="1.10.238.10">
    <property type="entry name" value="EF-hand"/>
    <property type="match status" value="1"/>
</dbReference>
<dbReference type="GO" id="GO:0004368">
    <property type="term" value="F:glycerol-3-phosphate dehydrogenase (quinone) activity"/>
    <property type="evidence" value="ECO:0007669"/>
    <property type="project" value="UniProtKB-EC"/>
</dbReference>
<dbReference type="InterPro" id="IPR038299">
    <property type="entry name" value="DAO_C_sf"/>
</dbReference>
<name>A0A9C5Z8B4_9MUSC</name>
<evidence type="ECO:0000313" key="8">
    <source>
        <dbReference type="RefSeq" id="XP_037895821.1"/>
    </source>
</evidence>
<keyword evidence="7" id="KW-1185">Reference proteome</keyword>
<dbReference type="PROSITE" id="PS50222">
    <property type="entry name" value="EF_HAND_2"/>
    <property type="match status" value="2"/>
</dbReference>
<dbReference type="Gene3D" id="1.10.8.870">
    <property type="entry name" value="Alpha-glycerophosphate oxidase, cap domain"/>
    <property type="match status" value="1"/>
</dbReference>
<dbReference type="GO" id="GO:0005739">
    <property type="term" value="C:mitochondrion"/>
    <property type="evidence" value="ECO:0007669"/>
    <property type="project" value="TreeGrafter"/>
</dbReference>
<dbReference type="InterPro" id="IPR002048">
    <property type="entry name" value="EF_hand_dom"/>
</dbReference>
<dbReference type="KEGG" id="gfs:119641299"/>
<dbReference type="CDD" id="cd00051">
    <property type="entry name" value="EFh"/>
    <property type="match status" value="1"/>
</dbReference>
<dbReference type="GeneID" id="119641299"/>
<keyword evidence="3" id="KW-0285">Flavoprotein</keyword>
<dbReference type="EC" id="1.1.5.3" evidence="2"/>
<evidence type="ECO:0000259" key="6">
    <source>
        <dbReference type="PROSITE" id="PS50222"/>
    </source>
</evidence>